<sequence>MAGTKPRLLLSFSKPVANRSPILHLNFTHLRLVRQFPHLREHLHHLRLRLLRQFLHHREVRLSTVSVSASFIFANSSSSMWQQPTRG</sequence>
<organism evidence="1 2">
    <name type="scientific">Tagetes erecta</name>
    <name type="common">African marigold</name>
    <dbReference type="NCBI Taxonomy" id="13708"/>
    <lineage>
        <taxon>Eukaryota</taxon>
        <taxon>Viridiplantae</taxon>
        <taxon>Streptophyta</taxon>
        <taxon>Embryophyta</taxon>
        <taxon>Tracheophyta</taxon>
        <taxon>Spermatophyta</taxon>
        <taxon>Magnoliopsida</taxon>
        <taxon>eudicotyledons</taxon>
        <taxon>Gunneridae</taxon>
        <taxon>Pentapetalae</taxon>
        <taxon>asterids</taxon>
        <taxon>campanulids</taxon>
        <taxon>Asterales</taxon>
        <taxon>Asteraceae</taxon>
        <taxon>Asteroideae</taxon>
        <taxon>Heliantheae alliance</taxon>
        <taxon>Tageteae</taxon>
        <taxon>Tagetes</taxon>
    </lineage>
</organism>
<protein>
    <submittedName>
        <fullName evidence="1">Uncharacterized protein</fullName>
    </submittedName>
</protein>
<proteinExistence type="predicted"/>
<name>A0AAD8KK28_TARER</name>
<comment type="caution">
    <text evidence="1">The sequence shown here is derived from an EMBL/GenBank/DDBJ whole genome shotgun (WGS) entry which is preliminary data.</text>
</comment>
<dbReference type="EMBL" id="JAUHHV010000005">
    <property type="protein sequence ID" value="KAK1422561.1"/>
    <property type="molecule type" value="Genomic_DNA"/>
</dbReference>
<accession>A0AAD8KK28</accession>
<keyword evidence="2" id="KW-1185">Reference proteome</keyword>
<reference evidence="1" key="1">
    <citation type="journal article" date="2023" name="bioRxiv">
        <title>Improved chromosome-level genome assembly for marigold (Tagetes erecta).</title>
        <authorList>
            <person name="Jiang F."/>
            <person name="Yuan L."/>
            <person name="Wang S."/>
            <person name="Wang H."/>
            <person name="Xu D."/>
            <person name="Wang A."/>
            <person name="Fan W."/>
        </authorList>
    </citation>
    <scope>NUCLEOTIDE SEQUENCE</scope>
    <source>
        <strain evidence="1">WSJ</strain>
        <tissue evidence="1">Leaf</tissue>
    </source>
</reference>
<evidence type="ECO:0000313" key="1">
    <source>
        <dbReference type="EMBL" id="KAK1422561.1"/>
    </source>
</evidence>
<evidence type="ECO:0000313" key="2">
    <source>
        <dbReference type="Proteomes" id="UP001229421"/>
    </source>
</evidence>
<gene>
    <name evidence="1" type="ORF">QVD17_17844</name>
</gene>
<dbReference type="AlphaFoldDB" id="A0AAD8KK28"/>
<dbReference type="Proteomes" id="UP001229421">
    <property type="component" value="Unassembled WGS sequence"/>
</dbReference>